<evidence type="ECO:0000256" key="4">
    <source>
        <dbReference type="ARBA" id="ARBA00022993"/>
    </source>
</evidence>
<evidence type="ECO:0000256" key="1">
    <source>
        <dbReference type="ARBA" id="ARBA00009018"/>
    </source>
</evidence>
<comment type="function">
    <text evidence="5">Catalyzes the phosphorylation of the 3'-hydroxyl group of dephosphocoenzyme A to form coenzyme A.</text>
</comment>
<dbReference type="SUPFAM" id="SSF52540">
    <property type="entry name" value="P-loop containing nucleoside triphosphate hydrolases"/>
    <property type="match status" value="1"/>
</dbReference>
<dbReference type="GO" id="GO:0004140">
    <property type="term" value="F:dephospho-CoA kinase activity"/>
    <property type="evidence" value="ECO:0007669"/>
    <property type="project" value="UniProtKB-UniRule"/>
</dbReference>
<protein>
    <recommendedName>
        <fullName evidence="5 6">Dephospho-CoA kinase</fullName>
        <ecNumber evidence="5 6">2.7.1.24</ecNumber>
    </recommendedName>
    <alternativeName>
        <fullName evidence="5">Dephosphocoenzyme A kinase</fullName>
    </alternativeName>
</protein>
<feature type="binding site" evidence="5">
    <location>
        <begin position="11"/>
        <end position="16"/>
    </location>
    <ligand>
        <name>ATP</name>
        <dbReference type="ChEBI" id="CHEBI:30616"/>
    </ligand>
</feature>
<evidence type="ECO:0000313" key="8">
    <source>
        <dbReference type="Proteomes" id="UP000316199"/>
    </source>
</evidence>
<dbReference type="PANTHER" id="PTHR10695">
    <property type="entry name" value="DEPHOSPHO-COA KINASE-RELATED"/>
    <property type="match status" value="1"/>
</dbReference>
<gene>
    <name evidence="5" type="primary">coaE</name>
    <name evidence="7" type="ORF">EVA68_06480</name>
</gene>
<proteinExistence type="inferred from homology"/>
<evidence type="ECO:0000256" key="3">
    <source>
        <dbReference type="ARBA" id="ARBA00022840"/>
    </source>
</evidence>
<comment type="caution">
    <text evidence="7">The sequence shown here is derived from an EMBL/GenBank/DDBJ whole genome shotgun (WGS) entry which is preliminary data.</text>
</comment>
<reference evidence="7 8" key="1">
    <citation type="submission" date="2019-02" db="EMBL/GenBank/DDBJ databases">
        <title>Prokaryotic population dynamics and viral predation in marine succession experiment using metagenomics: the confinement effect.</title>
        <authorList>
            <person name="Haro-Moreno J.M."/>
            <person name="Rodriguez-Valera F."/>
            <person name="Lopez-Perez M."/>
        </authorList>
    </citation>
    <scope>NUCLEOTIDE SEQUENCE [LARGE SCALE GENOMIC DNA]</scope>
    <source>
        <strain evidence="7">MED-G157</strain>
    </source>
</reference>
<dbReference type="Proteomes" id="UP000316199">
    <property type="component" value="Unassembled WGS sequence"/>
</dbReference>
<keyword evidence="5 7" id="KW-0808">Transferase</keyword>
<keyword evidence="5 7" id="KW-0418">Kinase</keyword>
<dbReference type="InterPro" id="IPR027417">
    <property type="entry name" value="P-loop_NTPase"/>
</dbReference>
<sequence>MKKICLTGGLASGKSTAAQYLSEQGASIIDADILGHHAYDRGTIAHQEVIKTFGEDLITEDGSIDRRLLGKKVFSDPLKLKKLTNIVWPEIRRLAQKKLNAFEDNEIVVLEAAVLIEAGWQDMGDEIWVVVVEREVAIQRCISRDGLEREAILNRLDAQISNKERRQHADVVLSNNESEEELFEQLDKQWHRLMT</sequence>
<keyword evidence="5" id="KW-0963">Cytoplasm</keyword>
<dbReference type="Gene3D" id="3.40.50.300">
    <property type="entry name" value="P-loop containing nucleotide triphosphate hydrolases"/>
    <property type="match status" value="1"/>
</dbReference>
<dbReference type="AlphaFoldDB" id="A0A520RZL9"/>
<evidence type="ECO:0000256" key="2">
    <source>
        <dbReference type="ARBA" id="ARBA00022741"/>
    </source>
</evidence>
<dbReference type="GO" id="GO:0015937">
    <property type="term" value="P:coenzyme A biosynthetic process"/>
    <property type="evidence" value="ECO:0007669"/>
    <property type="project" value="UniProtKB-UniRule"/>
</dbReference>
<organism evidence="7 8">
    <name type="scientific">OM182 bacterium</name>
    <dbReference type="NCBI Taxonomy" id="2510334"/>
    <lineage>
        <taxon>Bacteria</taxon>
        <taxon>Pseudomonadati</taxon>
        <taxon>Pseudomonadota</taxon>
        <taxon>Gammaproteobacteria</taxon>
        <taxon>OMG group</taxon>
        <taxon>OM182 clade</taxon>
    </lineage>
</organism>
<dbReference type="CDD" id="cd02022">
    <property type="entry name" value="DPCK"/>
    <property type="match status" value="1"/>
</dbReference>
<dbReference type="EC" id="2.7.1.24" evidence="5 6"/>
<evidence type="ECO:0000256" key="6">
    <source>
        <dbReference type="NCBIfam" id="TIGR00152"/>
    </source>
</evidence>
<comment type="similarity">
    <text evidence="1 5">Belongs to the CoaE family.</text>
</comment>
<comment type="catalytic activity">
    <reaction evidence="5">
        <text>3'-dephospho-CoA + ATP = ADP + CoA + H(+)</text>
        <dbReference type="Rhea" id="RHEA:18245"/>
        <dbReference type="ChEBI" id="CHEBI:15378"/>
        <dbReference type="ChEBI" id="CHEBI:30616"/>
        <dbReference type="ChEBI" id="CHEBI:57287"/>
        <dbReference type="ChEBI" id="CHEBI:57328"/>
        <dbReference type="ChEBI" id="CHEBI:456216"/>
        <dbReference type="EC" id="2.7.1.24"/>
    </reaction>
</comment>
<dbReference type="PROSITE" id="PS51219">
    <property type="entry name" value="DPCK"/>
    <property type="match status" value="1"/>
</dbReference>
<dbReference type="EMBL" id="SHAG01000028">
    <property type="protein sequence ID" value="RZO75661.1"/>
    <property type="molecule type" value="Genomic_DNA"/>
</dbReference>
<dbReference type="PANTHER" id="PTHR10695:SF46">
    <property type="entry name" value="BIFUNCTIONAL COENZYME A SYNTHASE-RELATED"/>
    <property type="match status" value="1"/>
</dbReference>
<evidence type="ECO:0000256" key="5">
    <source>
        <dbReference type="HAMAP-Rule" id="MF_00376"/>
    </source>
</evidence>
<comment type="subcellular location">
    <subcellularLocation>
        <location evidence="5">Cytoplasm</location>
    </subcellularLocation>
</comment>
<dbReference type="UniPathway" id="UPA00241">
    <property type="reaction ID" value="UER00356"/>
</dbReference>
<comment type="pathway">
    <text evidence="5">Cofactor biosynthesis; coenzyme A biosynthesis; CoA from (R)-pantothenate: step 5/5.</text>
</comment>
<dbReference type="Pfam" id="PF01121">
    <property type="entry name" value="CoaE"/>
    <property type="match status" value="1"/>
</dbReference>
<dbReference type="InterPro" id="IPR001977">
    <property type="entry name" value="Depp_CoAkinase"/>
</dbReference>
<keyword evidence="2 5" id="KW-0547">Nucleotide-binding</keyword>
<dbReference type="GO" id="GO:0005524">
    <property type="term" value="F:ATP binding"/>
    <property type="evidence" value="ECO:0007669"/>
    <property type="project" value="UniProtKB-UniRule"/>
</dbReference>
<name>A0A520RZL9_9GAMM</name>
<keyword evidence="4 5" id="KW-0173">Coenzyme A biosynthesis</keyword>
<dbReference type="GO" id="GO:0005737">
    <property type="term" value="C:cytoplasm"/>
    <property type="evidence" value="ECO:0007669"/>
    <property type="project" value="UniProtKB-SubCell"/>
</dbReference>
<keyword evidence="3 5" id="KW-0067">ATP-binding</keyword>
<dbReference type="HAMAP" id="MF_00376">
    <property type="entry name" value="Dephospho_CoA_kinase"/>
    <property type="match status" value="1"/>
</dbReference>
<accession>A0A520RZL9</accession>
<dbReference type="NCBIfam" id="TIGR00152">
    <property type="entry name" value="dephospho-CoA kinase"/>
    <property type="match status" value="1"/>
</dbReference>
<evidence type="ECO:0000313" key="7">
    <source>
        <dbReference type="EMBL" id="RZO75661.1"/>
    </source>
</evidence>